<dbReference type="PANTHER" id="PTHR10422">
    <property type="entry name" value="CYTOCHROME C OXIDASE SUBUNIT 1"/>
    <property type="match status" value="1"/>
</dbReference>
<dbReference type="GO" id="GO:0015990">
    <property type="term" value="P:electron transport coupled proton transport"/>
    <property type="evidence" value="ECO:0007669"/>
    <property type="project" value="TreeGrafter"/>
</dbReference>
<evidence type="ECO:0000256" key="1">
    <source>
        <dbReference type="SAM" id="Phobius"/>
    </source>
</evidence>
<feature type="transmembrane region" description="Helical" evidence="1">
    <location>
        <begin position="109"/>
        <end position="129"/>
    </location>
</feature>
<dbReference type="Pfam" id="PF00115">
    <property type="entry name" value="COX1"/>
    <property type="match status" value="1"/>
</dbReference>
<feature type="transmembrane region" description="Helical" evidence="1">
    <location>
        <begin position="338"/>
        <end position="364"/>
    </location>
</feature>
<feature type="transmembrane region" description="Helical" evidence="1">
    <location>
        <begin position="233"/>
        <end position="257"/>
    </location>
</feature>
<dbReference type="EMBL" id="UINC01002962">
    <property type="protein sequence ID" value="SVA02020.1"/>
    <property type="molecule type" value="Genomic_DNA"/>
</dbReference>
<dbReference type="GO" id="GO:0020037">
    <property type="term" value="F:heme binding"/>
    <property type="evidence" value="ECO:0007669"/>
    <property type="project" value="InterPro"/>
</dbReference>
<reference evidence="3" key="1">
    <citation type="submission" date="2018-05" db="EMBL/GenBank/DDBJ databases">
        <authorList>
            <person name="Lanie J.A."/>
            <person name="Ng W.-L."/>
            <person name="Kazmierczak K.M."/>
            <person name="Andrzejewski T.M."/>
            <person name="Davidsen T.M."/>
            <person name="Wayne K.J."/>
            <person name="Tettelin H."/>
            <person name="Glass J.I."/>
            <person name="Rusch D."/>
            <person name="Podicherti R."/>
            <person name="Tsui H.-C.T."/>
            <person name="Winkler M.E."/>
        </authorList>
    </citation>
    <scope>NUCLEOTIDE SEQUENCE</scope>
</reference>
<dbReference type="PANTHER" id="PTHR10422:SF29">
    <property type="entry name" value="CYTOCHROME C OXIDASE SUBUNIT 1 HOMOLOG, BACTEROID"/>
    <property type="match status" value="1"/>
</dbReference>
<keyword evidence="1" id="KW-0812">Transmembrane</keyword>
<keyword evidence="1" id="KW-0472">Membrane</keyword>
<feature type="transmembrane region" description="Helical" evidence="1">
    <location>
        <begin position="409"/>
        <end position="434"/>
    </location>
</feature>
<proteinExistence type="predicted"/>
<dbReference type="SUPFAM" id="SSF81442">
    <property type="entry name" value="Cytochrome c oxidase subunit I-like"/>
    <property type="match status" value="1"/>
</dbReference>
<dbReference type="GO" id="GO:0004129">
    <property type="term" value="F:cytochrome-c oxidase activity"/>
    <property type="evidence" value="ECO:0007669"/>
    <property type="project" value="InterPro"/>
</dbReference>
<dbReference type="GO" id="GO:0009060">
    <property type="term" value="P:aerobic respiration"/>
    <property type="evidence" value="ECO:0007669"/>
    <property type="project" value="InterPro"/>
</dbReference>
<name>A0A381SD82_9ZZZZ</name>
<feature type="transmembrane region" description="Helical" evidence="1">
    <location>
        <begin position="28"/>
        <end position="49"/>
    </location>
</feature>
<organism evidence="3">
    <name type="scientific">marine metagenome</name>
    <dbReference type="NCBI Taxonomy" id="408172"/>
    <lineage>
        <taxon>unclassified sequences</taxon>
        <taxon>metagenomes</taxon>
        <taxon>ecological metagenomes</taxon>
    </lineage>
</organism>
<dbReference type="InterPro" id="IPR000883">
    <property type="entry name" value="Cyt_C_Oxase_1"/>
</dbReference>
<protein>
    <recommendedName>
        <fullName evidence="2">Cytochrome oxidase subunit I profile domain-containing protein</fullName>
    </recommendedName>
</protein>
<dbReference type="PROSITE" id="PS50855">
    <property type="entry name" value="COX1"/>
    <property type="match status" value="1"/>
</dbReference>
<accession>A0A381SD82</accession>
<feature type="transmembrane region" description="Helical" evidence="1">
    <location>
        <begin position="185"/>
        <end position="213"/>
    </location>
</feature>
<feature type="transmembrane region" description="Helical" evidence="1">
    <location>
        <begin position="376"/>
        <end position="397"/>
    </location>
</feature>
<feature type="transmembrane region" description="Helical" evidence="1">
    <location>
        <begin position="454"/>
        <end position="478"/>
    </location>
</feature>
<gene>
    <name evidence="3" type="ORF">METZ01_LOCUS54874</name>
</gene>
<dbReference type="GO" id="GO:0016020">
    <property type="term" value="C:membrane"/>
    <property type="evidence" value="ECO:0007669"/>
    <property type="project" value="InterPro"/>
</dbReference>
<sequence length="492" mass="49590">MTTTDTDASSTALEEVITSTDPVTLAKVWGMGGMTAVLVGLVAGLLVSLERLDLDGAGVFGSADEVFQFWSVHRVALVLLGVLPVLIALGTTIVPRQCGANTLLFPRAAALSCWTWLIGAGMTVVGFLVDGGLGTPGGGGQRQATALTLMGLLLVIGGLLVATMCILSTILSGRAAGIGLGDLPFLSWTTLVAGTVWLGMLPVLAANAVLAYVDLRGRPAVRFGAEDAIWEQLSWMFTHPAIYVLALPVLGIALDVISSATGTETANRGVLLVATAAFGFLSFGAYAQSFFDTPGTPIMEEAIYVLNAFAIIPIALAILGGVADLLRRGGSNLGSKPPAPVVLLLLAVLLVVAGTVLGAIRVVAPWDLLGTSVTGAQFTLIVGAAIIGTVAGLNHWGEDLLGSPGSPGLILLGGLAATLGVALIGAADAISGFGGQADFTGVDLATAGYPGSGVGALNAVALLGAAAFLAAGLIWMFAGVTHLMADTKAEVA</sequence>
<dbReference type="InterPro" id="IPR023616">
    <property type="entry name" value="Cyt_c_oxase-like_su1_dom"/>
</dbReference>
<dbReference type="AlphaFoldDB" id="A0A381SD82"/>
<dbReference type="GO" id="GO:0022904">
    <property type="term" value="P:respiratory electron transport chain"/>
    <property type="evidence" value="ECO:0007669"/>
    <property type="project" value="TreeGrafter"/>
</dbReference>
<feature type="transmembrane region" description="Helical" evidence="1">
    <location>
        <begin position="69"/>
        <end position="89"/>
    </location>
</feature>
<evidence type="ECO:0000313" key="3">
    <source>
        <dbReference type="EMBL" id="SVA02020.1"/>
    </source>
</evidence>
<dbReference type="InterPro" id="IPR036927">
    <property type="entry name" value="Cyt_c_oxase-like_su1_sf"/>
</dbReference>
<dbReference type="Gene3D" id="1.20.210.10">
    <property type="entry name" value="Cytochrome c oxidase-like, subunit I domain"/>
    <property type="match status" value="1"/>
</dbReference>
<keyword evidence="1" id="KW-1133">Transmembrane helix</keyword>
<evidence type="ECO:0000259" key="2">
    <source>
        <dbReference type="PROSITE" id="PS50855"/>
    </source>
</evidence>
<feature type="transmembrane region" description="Helical" evidence="1">
    <location>
        <begin position="303"/>
        <end position="326"/>
    </location>
</feature>
<dbReference type="PRINTS" id="PR01165">
    <property type="entry name" value="CYCOXIDASEI"/>
</dbReference>
<feature type="domain" description="Cytochrome oxidase subunit I profile" evidence="2">
    <location>
        <begin position="12"/>
        <end position="492"/>
    </location>
</feature>
<feature type="transmembrane region" description="Helical" evidence="1">
    <location>
        <begin position="269"/>
        <end position="291"/>
    </location>
</feature>
<feature type="transmembrane region" description="Helical" evidence="1">
    <location>
        <begin position="149"/>
        <end position="173"/>
    </location>
</feature>